<dbReference type="Pfam" id="PF00728">
    <property type="entry name" value="Glyco_hydro_20"/>
    <property type="match status" value="1"/>
</dbReference>
<dbReference type="InterPro" id="IPR004867">
    <property type="entry name" value="CHB_C_dom"/>
</dbReference>
<evidence type="ECO:0000256" key="8">
    <source>
        <dbReference type="SAM" id="SignalP"/>
    </source>
</evidence>
<comment type="catalytic activity">
    <reaction evidence="1">
        <text>Hydrolysis of terminal non-reducing N-acetyl-D-hexosamine residues in N-acetyl-beta-D-hexosaminides.</text>
        <dbReference type="EC" id="3.2.1.52"/>
    </reaction>
</comment>
<dbReference type="SMART" id="SM01081">
    <property type="entry name" value="CHB_HEX"/>
    <property type="match status" value="1"/>
</dbReference>
<dbReference type="InterPro" id="IPR012291">
    <property type="entry name" value="CBM2_carb-bd_dom_sf"/>
</dbReference>
<feature type="domain" description="Chitobiase/beta-hexosaminidases N-terminal" evidence="9">
    <location>
        <begin position="33"/>
        <end position="194"/>
    </location>
</feature>
<dbReference type="InterPro" id="IPR015882">
    <property type="entry name" value="HEX_bac_N"/>
</dbReference>
<dbReference type="InterPro" id="IPR025705">
    <property type="entry name" value="Beta_hexosaminidase_sua/sub"/>
</dbReference>
<dbReference type="SUPFAM" id="SSF49384">
    <property type="entry name" value="Carbohydrate-binding domain"/>
    <property type="match status" value="1"/>
</dbReference>
<dbReference type="InterPro" id="IPR029018">
    <property type="entry name" value="Hex-like_dom2"/>
</dbReference>
<evidence type="ECO:0000259" key="9">
    <source>
        <dbReference type="SMART" id="SM01081"/>
    </source>
</evidence>
<name>A0ABV0BUL2_9SPHI</name>
<dbReference type="Gene3D" id="3.30.379.10">
    <property type="entry name" value="Chitobiase/beta-hexosaminidase domain 2-like"/>
    <property type="match status" value="1"/>
</dbReference>
<dbReference type="Gene3D" id="2.60.40.10">
    <property type="entry name" value="Immunoglobulins"/>
    <property type="match status" value="1"/>
</dbReference>
<evidence type="ECO:0000256" key="3">
    <source>
        <dbReference type="ARBA" id="ARBA00012663"/>
    </source>
</evidence>
<evidence type="ECO:0000256" key="7">
    <source>
        <dbReference type="ARBA" id="ARBA00033000"/>
    </source>
</evidence>
<dbReference type="SUPFAM" id="SSF55545">
    <property type="entry name" value="beta-N-acetylhexosaminidase-like domain"/>
    <property type="match status" value="1"/>
</dbReference>
<organism evidence="10 11">
    <name type="scientific">Sphingobacterium kitahiroshimense</name>
    <dbReference type="NCBI Taxonomy" id="470446"/>
    <lineage>
        <taxon>Bacteria</taxon>
        <taxon>Pseudomonadati</taxon>
        <taxon>Bacteroidota</taxon>
        <taxon>Sphingobacteriia</taxon>
        <taxon>Sphingobacteriales</taxon>
        <taxon>Sphingobacteriaceae</taxon>
        <taxon>Sphingobacterium</taxon>
    </lineage>
</organism>
<keyword evidence="8" id="KW-0732">Signal</keyword>
<reference evidence="10 11" key="1">
    <citation type="submission" date="2024-04" db="EMBL/GenBank/DDBJ databases">
        <title>WGS of bacteria from Torrens River.</title>
        <authorList>
            <person name="Wyrsch E.R."/>
            <person name="Drigo B."/>
        </authorList>
    </citation>
    <scope>NUCLEOTIDE SEQUENCE [LARGE SCALE GENOMIC DNA]</scope>
    <source>
        <strain evidence="10 11">TWI391</strain>
    </source>
</reference>
<dbReference type="SUPFAM" id="SSF81296">
    <property type="entry name" value="E set domains"/>
    <property type="match status" value="1"/>
</dbReference>
<evidence type="ECO:0000313" key="10">
    <source>
        <dbReference type="EMBL" id="MEN5377244.1"/>
    </source>
</evidence>
<evidence type="ECO:0000256" key="2">
    <source>
        <dbReference type="ARBA" id="ARBA00006285"/>
    </source>
</evidence>
<dbReference type="PANTHER" id="PTHR22600:SF57">
    <property type="entry name" value="BETA-N-ACETYLHEXOSAMINIDASE"/>
    <property type="match status" value="1"/>
</dbReference>
<keyword evidence="5" id="KW-0326">Glycosidase</keyword>
<comment type="caution">
    <text evidence="10">The sequence shown here is derived from an EMBL/GenBank/DDBJ whole genome shotgun (WGS) entry which is preliminary data.</text>
</comment>
<evidence type="ECO:0000256" key="4">
    <source>
        <dbReference type="ARBA" id="ARBA00022801"/>
    </source>
</evidence>
<accession>A0ABV0BUL2</accession>
<keyword evidence="11" id="KW-1185">Reference proteome</keyword>
<dbReference type="RefSeq" id="WP_346581087.1">
    <property type="nucleotide sequence ID" value="NZ_JBDJLH010000004.1"/>
</dbReference>
<dbReference type="InterPro" id="IPR014756">
    <property type="entry name" value="Ig_E-set"/>
</dbReference>
<dbReference type="SUPFAM" id="SSF51445">
    <property type="entry name" value="(Trans)glycosidases"/>
    <property type="match status" value="1"/>
</dbReference>
<dbReference type="InterPro" id="IPR008965">
    <property type="entry name" value="CBM2/CBM3_carb-bd_dom_sf"/>
</dbReference>
<dbReference type="Proteomes" id="UP001409291">
    <property type="component" value="Unassembled WGS sequence"/>
</dbReference>
<evidence type="ECO:0000256" key="1">
    <source>
        <dbReference type="ARBA" id="ARBA00001231"/>
    </source>
</evidence>
<dbReference type="InterPro" id="IPR013783">
    <property type="entry name" value="Ig-like_fold"/>
</dbReference>
<dbReference type="InterPro" id="IPR004866">
    <property type="entry name" value="CHB/HEX_N_dom"/>
</dbReference>
<dbReference type="Pfam" id="PF03173">
    <property type="entry name" value="CHB_HEX"/>
    <property type="match status" value="1"/>
</dbReference>
<proteinExistence type="inferred from homology"/>
<dbReference type="InterPro" id="IPR015883">
    <property type="entry name" value="Glyco_hydro_20_cat"/>
</dbReference>
<dbReference type="PRINTS" id="PR00738">
    <property type="entry name" value="GLHYDRLASE20"/>
</dbReference>
<evidence type="ECO:0000313" key="11">
    <source>
        <dbReference type="Proteomes" id="UP001409291"/>
    </source>
</evidence>
<comment type="similarity">
    <text evidence="2">Belongs to the glycosyl hydrolase 20 family.</text>
</comment>
<dbReference type="EC" id="3.2.1.52" evidence="3"/>
<dbReference type="Gene3D" id="3.20.20.80">
    <property type="entry name" value="Glycosidases"/>
    <property type="match status" value="1"/>
</dbReference>
<dbReference type="EMBL" id="JBDJNQ010000003">
    <property type="protein sequence ID" value="MEN5377244.1"/>
    <property type="molecule type" value="Genomic_DNA"/>
</dbReference>
<evidence type="ECO:0000256" key="5">
    <source>
        <dbReference type="ARBA" id="ARBA00023295"/>
    </source>
</evidence>
<dbReference type="Pfam" id="PF03174">
    <property type="entry name" value="CHB_HEX_C"/>
    <property type="match status" value="1"/>
</dbReference>
<dbReference type="InterPro" id="IPR017853">
    <property type="entry name" value="GH"/>
</dbReference>
<dbReference type="PANTHER" id="PTHR22600">
    <property type="entry name" value="BETA-HEXOSAMINIDASE"/>
    <property type="match status" value="1"/>
</dbReference>
<dbReference type="Pfam" id="PF02838">
    <property type="entry name" value="Glyco_hydro_20b"/>
    <property type="match status" value="1"/>
</dbReference>
<sequence>MSYQPYKKSIWLSTTMALLTANLFAQTPANIENKISVRWEVPTGISLKKNPTSKLIIKNTDSQQIALKDWSLWFNFIRGIDAKSVDSRFKLSHRNGDLFQIEFAKNNLTLQPKDTIEINFTTLGGLINYTDGPIGLYVSYDGKDTYADIKNYEAQRNTFTAEQRKAYLEQKFASNELLSKGSQQDILPLPAQASFDKTKSFKLTNTVSINSDNDFNNEAGLFIQFLKEQTGIQAQKSTSKDAQIKIVKTAGFEDEAYALNIDSKGIEIKASTATGAFYGLQSLKSLIPAAAWSTTNKSLNFPYAQVKDQPRFPYRGLMLDVARNFHSKAEVLRILDAMAQYKLNKFHFHFIDDEGWRLEIPGLPELTEVGSVRSANFKDGKAIQPAYGSGSVAKEKQYLSTQDYIEILRYAAARHIDVIPEIETPGHARAAIKSMEARYNKLKKAGDLKGAEEYLLHDPEDLSVYNSAQNWNDNVLNPALPSSYHFLSKVIDEVKKMHEQAGVPLKIIDLGGDETPAGVWEKSPKIEAFMKENNITSVHDVWPYYINRINELCHSKGLIMSGWEEMGMKNFGKGMDVNPALADHNINLNVWNNLIGGGQEDLAYRLANAGYKVVFTSAYNNYLDMTWDHNFAEPGHSWVGLVDINKTYSFAPENYFINLFKDNSGNELPKDFAKNKVHLTEKGKANFLGVKAGLWSEKINNDTRLEEMIFPRLLAVADRGWATEQSWENGENFDHQTYQKSYAGFMQKLGNDELKKLDKLNKGYHYRVPAVGVKLIDGKLTANTDYPGFKIYYSEDNTEPTLKSKEYKGAIPFNSKSTYKFRVITPIGDLGIVSTY</sequence>
<dbReference type="Gene3D" id="2.60.40.290">
    <property type="match status" value="1"/>
</dbReference>
<protein>
    <recommendedName>
        <fullName evidence="3">beta-N-acetylhexosaminidase</fullName>
        <ecNumber evidence="3">3.2.1.52</ecNumber>
    </recommendedName>
    <alternativeName>
        <fullName evidence="6">Beta-N-acetylhexosaminidase</fullName>
    </alternativeName>
    <alternativeName>
        <fullName evidence="7">N-acetyl-beta-glucosaminidase</fullName>
    </alternativeName>
</protein>
<feature type="chain" id="PRO_5046749270" description="beta-N-acetylhexosaminidase" evidence="8">
    <location>
        <begin position="26"/>
        <end position="836"/>
    </location>
</feature>
<evidence type="ECO:0000256" key="6">
    <source>
        <dbReference type="ARBA" id="ARBA00030512"/>
    </source>
</evidence>
<feature type="signal peptide" evidence="8">
    <location>
        <begin position="1"/>
        <end position="25"/>
    </location>
</feature>
<keyword evidence="4" id="KW-0378">Hydrolase</keyword>
<gene>
    <name evidence="10" type="ORF">ABE541_08230</name>
</gene>